<dbReference type="InterPro" id="IPR013517">
    <property type="entry name" value="FG-GAP"/>
</dbReference>
<gene>
    <name evidence="7" type="ORF">MMA15_12520</name>
</gene>
<keyword evidence="1 6" id="KW-0732">Signal</keyword>
<evidence type="ECO:0000313" key="7">
    <source>
        <dbReference type="EMBL" id="MCH6161191.1"/>
    </source>
</evidence>
<dbReference type="InterPro" id="IPR028994">
    <property type="entry name" value="Integrin_alpha_N"/>
</dbReference>
<dbReference type="SMART" id="SM00191">
    <property type="entry name" value="Int_alpha"/>
    <property type="match status" value="3"/>
</dbReference>
<dbReference type="EMBL" id="JAKWJU010000002">
    <property type="protein sequence ID" value="MCH6161191.1"/>
    <property type="molecule type" value="Genomic_DNA"/>
</dbReference>
<organism evidence="7 8">
    <name type="scientific">Streptomyces marispadix</name>
    <dbReference type="NCBI Taxonomy" id="2922868"/>
    <lineage>
        <taxon>Bacteria</taxon>
        <taxon>Bacillati</taxon>
        <taxon>Actinomycetota</taxon>
        <taxon>Actinomycetes</taxon>
        <taxon>Kitasatosporales</taxon>
        <taxon>Streptomycetaceae</taxon>
        <taxon>Streptomyces</taxon>
    </lineage>
</organism>
<evidence type="ECO:0000256" key="3">
    <source>
        <dbReference type="ARBA" id="ARBA00022801"/>
    </source>
</evidence>
<feature type="region of interest" description="Disordered" evidence="5">
    <location>
        <begin position="339"/>
        <end position="360"/>
    </location>
</feature>
<reference evidence="7" key="2">
    <citation type="journal article" date="2023" name="Int. J. Syst. Evol. Microbiol.">
        <title>Streptomyces marispadix sp. nov., isolated from marine beach sediment of the Northern Coast of Portugal.</title>
        <authorList>
            <person name="dos Santos J.D.N."/>
            <person name="Vitorino I.R."/>
            <person name="Kallscheuer N."/>
            <person name="Srivastava A."/>
            <person name="Krautwurst S."/>
            <person name="Marz M."/>
            <person name="Jogler C."/>
            <person name="Lobo Da Cunha A."/>
            <person name="Catita J."/>
            <person name="Goncalves H."/>
            <person name="Gonzalez I."/>
            <person name="Reyes F."/>
            <person name="Lage O.M."/>
        </authorList>
    </citation>
    <scope>NUCLEOTIDE SEQUENCE</scope>
    <source>
        <strain evidence="7">M600PL45_2</strain>
    </source>
</reference>
<dbReference type="Pfam" id="PF13517">
    <property type="entry name" value="FG-GAP_3"/>
    <property type="match status" value="1"/>
</dbReference>
<accession>A0ABS9SY33</accession>
<dbReference type="SUPFAM" id="SSF69318">
    <property type="entry name" value="Integrin alpha N-terminal domain"/>
    <property type="match status" value="1"/>
</dbReference>
<dbReference type="PANTHER" id="PTHR23221:SF7">
    <property type="entry name" value="PHOSPHATIDYLINOSITOL-GLYCAN-SPECIFIC PHOSPHOLIPASE D"/>
    <property type="match status" value="1"/>
</dbReference>
<dbReference type="Proteomes" id="UP001166784">
    <property type="component" value="Unassembled WGS sequence"/>
</dbReference>
<dbReference type="InterPro" id="IPR013519">
    <property type="entry name" value="Int_alpha_beta-p"/>
</dbReference>
<dbReference type="Gene3D" id="2.130.10.130">
    <property type="entry name" value="Integrin alpha, N-terminal"/>
    <property type="match status" value="3"/>
</dbReference>
<comment type="caution">
    <text evidence="7">The sequence shown here is derived from an EMBL/GenBank/DDBJ whole genome shotgun (WGS) entry which is preliminary data.</text>
</comment>
<evidence type="ECO:0000256" key="4">
    <source>
        <dbReference type="ARBA" id="ARBA00023180"/>
    </source>
</evidence>
<name>A0ABS9SY33_9ACTN</name>
<keyword evidence="3" id="KW-0378">Hydrolase</keyword>
<feature type="chain" id="PRO_5047528729" evidence="6">
    <location>
        <begin position="25"/>
        <end position="509"/>
    </location>
</feature>
<feature type="compositionally biased region" description="Polar residues" evidence="5">
    <location>
        <begin position="339"/>
        <end position="349"/>
    </location>
</feature>
<protein>
    <submittedName>
        <fullName evidence="7">VCBS repeat-containing protein</fullName>
    </submittedName>
</protein>
<dbReference type="PANTHER" id="PTHR23221">
    <property type="entry name" value="GLYCOSYLPHOSPHATIDYLINOSITOL PHOSPHOLIPASE D"/>
    <property type="match status" value="1"/>
</dbReference>
<evidence type="ECO:0000256" key="6">
    <source>
        <dbReference type="SAM" id="SignalP"/>
    </source>
</evidence>
<evidence type="ECO:0000256" key="5">
    <source>
        <dbReference type="SAM" id="MobiDB-lite"/>
    </source>
</evidence>
<keyword evidence="8" id="KW-1185">Reference proteome</keyword>
<evidence type="ECO:0000256" key="1">
    <source>
        <dbReference type="ARBA" id="ARBA00022729"/>
    </source>
</evidence>
<evidence type="ECO:0000256" key="2">
    <source>
        <dbReference type="ARBA" id="ARBA00022737"/>
    </source>
</evidence>
<feature type="region of interest" description="Disordered" evidence="5">
    <location>
        <begin position="24"/>
        <end position="67"/>
    </location>
</feature>
<sequence>MRVRKPWAVAVGLAVVLVGGSASAAGAAGTDSPEQGSAPKSHSAAKSASAPKSASVREDFDGDGYQDVATASPGASVAGQARAGYVVVSYGSASGLDRHAATYITQNTPGVPGVAEADDRFGAKLVARDLDGDGLTDLAVRSSAEQVAATGSYGTVTVLWGRTSGVSGQDASTIEAPSGSSGWEVGVNLAGGDFDGDGHADLFMRHGDDWETRSVLRGPFTRDAEPAGEQRIDMFTTDNDMYIVAPGDMTGDGIDDLATFYVYENHSEGGRFWQGTPSGLSTDAKQLSSADAAVVGDFDKDGKGDLATRTVPGGITEDLPYDPGTVKIYYGTASGPSATRTTTITQNSAGVPGTSEKGDQFGARLDAGDVDGDGYADLAAGVPFEAIGTKKAAGAVVLLKGRSGGLSGTGARAFHQDTDGIPGVAESGDRFGGAVRLLDVTKDARAELAVSAPEENGTGAVWSLRGASGGLTATGSIAFNPGDLGIPAGGSGFGTTFANENGFSLYAPY</sequence>
<feature type="compositionally biased region" description="Low complexity" evidence="5">
    <location>
        <begin position="37"/>
        <end position="54"/>
    </location>
</feature>
<reference evidence="7" key="1">
    <citation type="submission" date="2022-03" db="EMBL/GenBank/DDBJ databases">
        <authorList>
            <person name="Santos J.D.N."/>
            <person name="Kallscheuer N."/>
            <person name="Jogler C."/>
            <person name="Lage O.M."/>
        </authorList>
    </citation>
    <scope>NUCLEOTIDE SEQUENCE</scope>
    <source>
        <strain evidence="7">M600PL45_2</strain>
    </source>
</reference>
<dbReference type="RefSeq" id="WP_241059418.1">
    <property type="nucleotide sequence ID" value="NZ_JAKWJU010000002.1"/>
</dbReference>
<keyword evidence="2" id="KW-0677">Repeat</keyword>
<feature type="signal peptide" evidence="6">
    <location>
        <begin position="1"/>
        <end position="24"/>
    </location>
</feature>
<dbReference type="PROSITE" id="PS51470">
    <property type="entry name" value="FG_GAP"/>
    <property type="match status" value="1"/>
</dbReference>
<proteinExistence type="predicted"/>
<evidence type="ECO:0000313" key="8">
    <source>
        <dbReference type="Proteomes" id="UP001166784"/>
    </source>
</evidence>
<dbReference type="Pfam" id="PF01839">
    <property type="entry name" value="FG-GAP"/>
    <property type="match status" value="3"/>
</dbReference>
<keyword evidence="4" id="KW-0325">Glycoprotein</keyword>